<dbReference type="STRING" id="667676.SAMN05192539_102266"/>
<dbReference type="InterPro" id="IPR044855">
    <property type="entry name" value="CoA-Trfase_III_dom3_sf"/>
</dbReference>
<dbReference type="GO" id="GO:0016740">
    <property type="term" value="F:transferase activity"/>
    <property type="evidence" value="ECO:0007669"/>
    <property type="project" value="UniProtKB-KW"/>
</dbReference>
<dbReference type="PANTHER" id="PTHR48228:SF5">
    <property type="entry name" value="ALPHA-METHYLACYL-COA RACEMASE"/>
    <property type="match status" value="1"/>
</dbReference>
<dbReference type="Pfam" id="PF02515">
    <property type="entry name" value="CoA_transf_3"/>
    <property type="match status" value="1"/>
</dbReference>
<dbReference type="OrthoDB" id="5294844at2"/>
<dbReference type="EMBL" id="FNYE01000022">
    <property type="protein sequence ID" value="SEJ89513.1"/>
    <property type="molecule type" value="Genomic_DNA"/>
</dbReference>
<dbReference type="Gene3D" id="3.40.50.10540">
    <property type="entry name" value="Crotonobetainyl-coa:carnitine coa-transferase, domain 1"/>
    <property type="match status" value="1"/>
</dbReference>
<dbReference type="AlphaFoldDB" id="A0A1H7CI82"/>
<protein>
    <submittedName>
        <fullName evidence="1">Crotonobetainyl-CoA:carnitine CoA-transferase CaiB</fullName>
    </submittedName>
</protein>
<organism evidence="1 2">
    <name type="scientific">Paraburkholderia diazotrophica</name>
    <dbReference type="NCBI Taxonomy" id="667676"/>
    <lineage>
        <taxon>Bacteria</taxon>
        <taxon>Pseudomonadati</taxon>
        <taxon>Pseudomonadota</taxon>
        <taxon>Betaproteobacteria</taxon>
        <taxon>Burkholderiales</taxon>
        <taxon>Burkholderiaceae</taxon>
        <taxon>Paraburkholderia</taxon>
    </lineage>
</organism>
<dbReference type="InterPro" id="IPR050509">
    <property type="entry name" value="CoA-transferase_III"/>
</dbReference>
<evidence type="ECO:0000313" key="2">
    <source>
        <dbReference type="Proteomes" id="UP000198866"/>
    </source>
</evidence>
<dbReference type="Gene3D" id="3.30.1540.10">
    <property type="entry name" value="formyl-coa transferase, domain 3"/>
    <property type="match status" value="1"/>
</dbReference>
<accession>A0A1H7CI82</accession>
<proteinExistence type="predicted"/>
<keyword evidence="1" id="KW-0808">Transferase</keyword>
<name>A0A1H7CI82_9BURK</name>
<sequence>MGPLAGVRIIELAGIGPGPMAAMLLADLGATVLRIERRQPAKLGIERPLRYNLLLRNRKTIALDLKDPEAVELVLSLVERADALIEGFRPGVTERLGLGPQVCLERNPKLAYGRITGWGQEGPLAQYAGHDLNYIAITGVLNAIGRRDQPPSIPLNLIGDYAGGSLYLAMGLLSAILHARNGGTGQVVDAAIVDGTANLATTFFGMQAAGIWRDGRGTNITDSGSHFYDVYECADGKWITIGPIEDKFYLALLRLLDIDPQTLGAQLDESNWPAARALFALKFNSRTREQWTTLLQHSDACFAPILSWTEAPEHEHLKARGTFIEVDGIVQPAPAPRFSATVPAKPTAPEAPDAATVDAALAAWLEPGRIGKLKEAGTLA</sequence>
<reference evidence="2" key="1">
    <citation type="submission" date="2016-10" db="EMBL/GenBank/DDBJ databases">
        <authorList>
            <person name="Varghese N."/>
            <person name="Submissions S."/>
        </authorList>
    </citation>
    <scope>NUCLEOTIDE SEQUENCE [LARGE SCALE GENOMIC DNA]</scope>
    <source>
        <strain evidence="2">LMG 26031</strain>
    </source>
</reference>
<gene>
    <name evidence="1" type="ORF">SAMN05192539_102266</name>
</gene>
<evidence type="ECO:0000313" key="1">
    <source>
        <dbReference type="EMBL" id="SEJ89513.1"/>
    </source>
</evidence>
<dbReference type="Proteomes" id="UP000198866">
    <property type="component" value="Unassembled WGS sequence"/>
</dbReference>
<dbReference type="InterPro" id="IPR003673">
    <property type="entry name" value="CoA-Trfase_fam_III"/>
</dbReference>
<dbReference type="InterPro" id="IPR023606">
    <property type="entry name" value="CoA-Trfase_III_dom_1_sf"/>
</dbReference>
<dbReference type="PANTHER" id="PTHR48228">
    <property type="entry name" value="SUCCINYL-COA--D-CITRAMALATE COA-TRANSFERASE"/>
    <property type="match status" value="1"/>
</dbReference>
<dbReference type="RefSeq" id="WP_090870041.1">
    <property type="nucleotide sequence ID" value="NZ_FNYE01000022.1"/>
</dbReference>
<keyword evidence="2" id="KW-1185">Reference proteome</keyword>
<dbReference type="SUPFAM" id="SSF89796">
    <property type="entry name" value="CoA-transferase family III (CaiB/BaiF)"/>
    <property type="match status" value="1"/>
</dbReference>